<feature type="transmembrane region" description="Helical" evidence="9">
    <location>
        <begin position="157"/>
        <end position="176"/>
    </location>
</feature>
<dbReference type="PANTHER" id="PTHR48086:SF4">
    <property type="entry name" value="SODIUM_PANTOTHENATE SYMPORTER"/>
    <property type="match status" value="1"/>
</dbReference>
<keyword evidence="4" id="KW-1003">Cell membrane</keyword>
<dbReference type="AlphaFoldDB" id="A0A7Z0TAS5"/>
<feature type="transmembrane region" description="Helical" evidence="9">
    <location>
        <begin position="123"/>
        <end position="145"/>
    </location>
</feature>
<feature type="transmembrane region" description="Helical" evidence="9">
    <location>
        <begin position="391"/>
        <end position="415"/>
    </location>
</feature>
<dbReference type="Proteomes" id="UP000526184">
    <property type="component" value="Unassembled WGS sequence"/>
</dbReference>
<reference evidence="10 11" key="1">
    <citation type="submission" date="2020-05" db="EMBL/GenBank/DDBJ databases">
        <title>Streptobacillus felis strain LHL191014123.</title>
        <authorList>
            <person name="Fawzy A."/>
            <person name="Rau J."/>
            <person name="Risse K."/>
            <person name="Schauerte N."/>
            <person name="Geiger C."/>
            <person name="Blom J."/>
            <person name="Imirzalioglu C."/>
            <person name="Falgenhauer J."/>
            <person name="Bach A."/>
            <person name="Herden C."/>
            <person name="Eisenberg T."/>
        </authorList>
    </citation>
    <scope>NUCLEOTIDE SEQUENCE [LARGE SCALE GENOMIC DNA]</scope>
    <source>
        <strain evidence="10 11">LHL191014123</strain>
    </source>
</reference>
<feature type="transmembrane region" description="Helical" evidence="9">
    <location>
        <begin position="368"/>
        <end position="385"/>
    </location>
</feature>
<dbReference type="Pfam" id="PF00474">
    <property type="entry name" value="SSF"/>
    <property type="match status" value="1"/>
</dbReference>
<evidence type="ECO:0000313" key="10">
    <source>
        <dbReference type="EMBL" id="NYV28312.1"/>
    </source>
</evidence>
<feature type="transmembrane region" description="Helical" evidence="9">
    <location>
        <begin position="422"/>
        <end position="438"/>
    </location>
</feature>
<feature type="transmembrane region" description="Helical" evidence="9">
    <location>
        <begin position="45"/>
        <end position="64"/>
    </location>
</feature>
<gene>
    <name evidence="10" type="primary">panF</name>
    <name evidence="10" type="ORF">HP397_05795</name>
</gene>
<feature type="transmembrane region" description="Helical" evidence="9">
    <location>
        <begin position="319"/>
        <end position="348"/>
    </location>
</feature>
<evidence type="ECO:0000256" key="2">
    <source>
        <dbReference type="ARBA" id="ARBA00006434"/>
    </source>
</evidence>
<dbReference type="GO" id="GO:0036376">
    <property type="term" value="P:sodium ion export across plasma membrane"/>
    <property type="evidence" value="ECO:0007669"/>
    <property type="project" value="InterPro"/>
</dbReference>
<comment type="similarity">
    <text evidence="2 8">Belongs to the sodium:solute symporter (SSF) (TC 2.A.21) family.</text>
</comment>
<evidence type="ECO:0000256" key="6">
    <source>
        <dbReference type="ARBA" id="ARBA00022989"/>
    </source>
</evidence>
<proteinExistence type="inferred from homology"/>
<dbReference type="GO" id="GO:0015081">
    <property type="term" value="F:sodium ion transmembrane transporter activity"/>
    <property type="evidence" value="ECO:0007669"/>
    <property type="project" value="InterPro"/>
</dbReference>
<dbReference type="InterPro" id="IPR038377">
    <property type="entry name" value="Na/Glc_symporter_sf"/>
</dbReference>
<dbReference type="GO" id="GO:0005886">
    <property type="term" value="C:plasma membrane"/>
    <property type="evidence" value="ECO:0007669"/>
    <property type="project" value="TreeGrafter"/>
</dbReference>
<feature type="transmembrane region" description="Helical" evidence="9">
    <location>
        <begin position="238"/>
        <end position="256"/>
    </location>
</feature>
<feature type="transmembrane region" description="Helical" evidence="9">
    <location>
        <begin position="6"/>
        <end position="24"/>
    </location>
</feature>
<dbReference type="InterPro" id="IPR018212">
    <property type="entry name" value="Na/solute_symporter_CS"/>
</dbReference>
<dbReference type="RefSeq" id="WP_180136303.1">
    <property type="nucleotide sequence ID" value="NZ_JABMKT010000032.1"/>
</dbReference>
<keyword evidence="3" id="KW-0813">Transport</keyword>
<feature type="transmembrane region" description="Helical" evidence="9">
    <location>
        <begin position="188"/>
        <end position="205"/>
    </location>
</feature>
<dbReference type="PROSITE" id="PS00457">
    <property type="entry name" value="NA_SOLUT_SYMP_2"/>
    <property type="match status" value="1"/>
</dbReference>
<keyword evidence="6 9" id="KW-1133">Transmembrane helix</keyword>
<dbReference type="PROSITE" id="PS50283">
    <property type="entry name" value="NA_SOLUT_SYMP_3"/>
    <property type="match status" value="1"/>
</dbReference>
<dbReference type="InterPro" id="IPR001734">
    <property type="entry name" value="Na/solute_symporter"/>
</dbReference>
<dbReference type="InterPro" id="IPR050277">
    <property type="entry name" value="Sodium:Solute_Symporter"/>
</dbReference>
<evidence type="ECO:0000256" key="1">
    <source>
        <dbReference type="ARBA" id="ARBA00004141"/>
    </source>
</evidence>
<feature type="transmembrane region" description="Helical" evidence="9">
    <location>
        <begin position="76"/>
        <end position="95"/>
    </location>
</feature>
<feature type="transmembrane region" description="Helical" evidence="9">
    <location>
        <begin position="268"/>
        <end position="290"/>
    </location>
</feature>
<name>A0A7Z0TAS5_9FUSO</name>
<organism evidence="10 11">
    <name type="scientific">Streptobacillus felis</name>
    <dbReference type="NCBI Taxonomy" id="1384509"/>
    <lineage>
        <taxon>Bacteria</taxon>
        <taxon>Fusobacteriati</taxon>
        <taxon>Fusobacteriota</taxon>
        <taxon>Fusobacteriia</taxon>
        <taxon>Fusobacteriales</taxon>
        <taxon>Leptotrichiaceae</taxon>
        <taxon>Streptobacillus</taxon>
    </lineage>
</organism>
<evidence type="ECO:0000256" key="4">
    <source>
        <dbReference type="ARBA" id="ARBA00022475"/>
    </source>
</evidence>
<accession>A0A7Z0TAS5</accession>
<dbReference type="PANTHER" id="PTHR48086">
    <property type="entry name" value="SODIUM/PROLINE SYMPORTER-RELATED"/>
    <property type="match status" value="1"/>
</dbReference>
<dbReference type="NCBIfam" id="TIGR02119">
    <property type="entry name" value="panF"/>
    <property type="match status" value="1"/>
</dbReference>
<sequence length="482" mass="52941">MNRIELLIPVILYLFITIYIAYYISKKEKKGNFTESYFIGNRSMGAFVLAMTVVSTYIGASSFLGGPSTAYKLGLGWVLLACIQIPLIFFTLGVLGKKMAIISRKIKAVTIIDVLRKRYDNEYLIILLSILMLIFLFASIIAQFIGGARLIESILDIDYKIALTIFVFTVIFYTTIGGFKAVTITDAIQGLVMMVSTFVLFFVIVNKVGSMSEITSTIKNVDPNLLTPNAGGAIPKPYILSFWVLVGIGILGLPATTVRSMGYKDSKALHNAMLIGTFVVGFLLIGMHLVGFMGKAIEPNIDVSDKLIPILALKNLHPIVAGVFIGGPLAAIMSTVDSLLILISSSLVKDLYITYIEPNSNDKKLKKISLLITITIGLVTYLLSINPPSLIVRVNLFALAGQEVLFFVPVLMGLYWRRGNDMGAIASVVVGFITFIILEKFKFSIFGLLNIVPSLTFALIAYVVVSLLTKKTKKEILDLFFE</sequence>
<dbReference type="GO" id="GO:0015233">
    <property type="term" value="F:pantothenate transmembrane transporter activity"/>
    <property type="evidence" value="ECO:0007669"/>
    <property type="project" value="InterPro"/>
</dbReference>
<keyword evidence="5 9" id="KW-0812">Transmembrane</keyword>
<comment type="caution">
    <text evidence="10">The sequence shown here is derived from an EMBL/GenBank/DDBJ whole genome shotgun (WGS) entry which is preliminary data.</text>
</comment>
<dbReference type="EMBL" id="JABMKT010000032">
    <property type="protein sequence ID" value="NYV28312.1"/>
    <property type="molecule type" value="Genomic_DNA"/>
</dbReference>
<dbReference type="Gene3D" id="1.20.1730.10">
    <property type="entry name" value="Sodium/glucose cotransporter"/>
    <property type="match status" value="1"/>
</dbReference>
<dbReference type="NCBIfam" id="TIGR00813">
    <property type="entry name" value="sss"/>
    <property type="match status" value="1"/>
</dbReference>
<dbReference type="CDD" id="cd10327">
    <property type="entry name" value="SLC5sbd_PanF"/>
    <property type="match status" value="1"/>
</dbReference>
<comment type="subcellular location">
    <subcellularLocation>
        <location evidence="1">Membrane</location>
        <topology evidence="1">Multi-pass membrane protein</topology>
    </subcellularLocation>
</comment>
<evidence type="ECO:0000256" key="5">
    <source>
        <dbReference type="ARBA" id="ARBA00022692"/>
    </source>
</evidence>
<evidence type="ECO:0000313" key="11">
    <source>
        <dbReference type="Proteomes" id="UP000526184"/>
    </source>
</evidence>
<protein>
    <submittedName>
        <fullName evidence="10">Sodium/pantothenate symporter</fullName>
    </submittedName>
</protein>
<feature type="transmembrane region" description="Helical" evidence="9">
    <location>
        <begin position="444"/>
        <end position="465"/>
    </location>
</feature>
<evidence type="ECO:0000256" key="8">
    <source>
        <dbReference type="RuleBase" id="RU362091"/>
    </source>
</evidence>
<keyword evidence="7 9" id="KW-0472">Membrane</keyword>
<evidence type="ECO:0000256" key="7">
    <source>
        <dbReference type="ARBA" id="ARBA00023136"/>
    </source>
</evidence>
<evidence type="ECO:0000256" key="3">
    <source>
        <dbReference type="ARBA" id="ARBA00022448"/>
    </source>
</evidence>
<dbReference type="InterPro" id="IPR011849">
    <property type="entry name" value="Na/pantothenate_symporter"/>
</dbReference>
<keyword evidence="11" id="KW-1185">Reference proteome</keyword>
<evidence type="ECO:0000256" key="9">
    <source>
        <dbReference type="SAM" id="Phobius"/>
    </source>
</evidence>